<protein>
    <recommendedName>
        <fullName evidence="2">acid phosphatase</fullName>
        <ecNumber evidence="2">3.1.3.2</ecNumber>
    </recommendedName>
</protein>
<name>K0KTF0_WICCF</name>
<evidence type="ECO:0000313" key="5">
    <source>
        <dbReference type="EMBL" id="CCH44654.1"/>
    </source>
</evidence>
<evidence type="ECO:0000256" key="4">
    <source>
        <dbReference type="SAM" id="SignalP"/>
    </source>
</evidence>
<evidence type="ECO:0000256" key="3">
    <source>
        <dbReference type="ARBA" id="ARBA00022801"/>
    </source>
</evidence>
<dbReference type="InParanoid" id="K0KTF0"/>
<dbReference type="InterPro" id="IPR007312">
    <property type="entry name" value="Phosphoesterase"/>
</dbReference>
<dbReference type="EMBL" id="CAIF01000148">
    <property type="protein sequence ID" value="CCH44654.1"/>
    <property type="molecule type" value="Genomic_DNA"/>
</dbReference>
<dbReference type="AlphaFoldDB" id="K0KTF0"/>
<dbReference type="PANTHER" id="PTHR31956">
    <property type="entry name" value="NON-SPECIFIC PHOSPHOLIPASE C4-RELATED"/>
    <property type="match status" value="1"/>
</dbReference>
<keyword evidence="3 5" id="KW-0378">Hydrolase</keyword>
<feature type="signal peptide" evidence="4">
    <location>
        <begin position="1"/>
        <end position="19"/>
    </location>
</feature>
<evidence type="ECO:0000256" key="2">
    <source>
        <dbReference type="ARBA" id="ARBA00012646"/>
    </source>
</evidence>
<proteinExistence type="predicted"/>
<dbReference type="InterPro" id="IPR017850">
    <property type="entry name" value="Alkaline_phosphatase_core_sf"/>
</dbReference>
<dbReference type="HOGENOM" id="CLU_027977_2_0_1"/>
<dbReference type="PANTHER" id="PTHR31956:SF8">
    <property type="entry name" value="ACID PHOSPHATASE PHOA (AFU_ORTHOLOGUE AFUA_1G03570)"/>
    <property type="match status" value="1"/>
</dbReference>
<evidence type="ECO:0000313" key="6">
    <source>
        <dbReference type="Proteomes" id="UP000009328"/>
    </source>
</evidence>
<keyword evidence="4" id="KW-0732">Signal</keyword>
<evidence type="ECO:0000256" key="1">
    <source>
        <dbReference type="ARBA" id="ARBA00000032"/>
    </source>
</evidence>
<dbReference type="STRING" id="1206466.K0KTF0"/>
<dbReference type="GO" id="GO:0009395">
    <property type="term" value="P:phospholipid catabolic process"/>
    <property type="evidence" value="ECO:0007669"/>
    <property type="project" value="TreeGrafter"/>
</dbReference>
<dbReference type="GO" id="GO:0003993">
    <property type="term" value="F:acid phosphatase activity"/>
    <property type="evidence" value="ECO:0007669"/>
    <property type="project" value="UniProtKB-EC"/>
</dbReference>
<keyword evidence="6" id="KW-1185">Reference proteome</keyword>
<dbReference type="Gene3D" id="3.40.720.10">
    <property type="entry name" value="Alkaline Phosphatase, subunit A"/>
    <property type="match status" value="1"/>
</dbReference>
<accession>K0KTF0</accession>
<dbReference type="eggNOG" id="ENOG502QSRP">
    <property type="taxonomic scope" value="Eukaryota"/>
</dbReference>
<feature type="chain" id="PRO_5003834973" description="acid phosphatase" evidence="4">
    <location>
        <begin position="20"/>
        <end position="405"/>
    </location>
</feature>
<gene>
    <name evidence="5" type="ORF">BN7_4223</name>
</gene>
<comment type="caution">
    <text evidence="5">The sequence shown here is derived from an EMBL/GenBank/DDBJ whole genome shotgun (WGS) entry which is preliminary data.</text>
</comment>
<organism evidence="5 6">
    <name type="scientific">Wickerhamomyces ciferrii (strain ATCC 14091 / BCRC 22168 / CBS 111 / JCM 3599 / NBRC 0793 / NRRL Y-1031 F-60-10)</name>
    <name type="common">Yeast</name>
    <name type="synonym">Pichia ciferrii</name>
    <dbReference type="NCBI Taxonomy" id="1206466"/>
    <lineage>
        <taxon>Eukaryota</taxon>
        <taxon>Fungi</taxon>
        <taxon>Dikarya</taxon>
        <taxon>Ascomycota</taxon>
        <taxon>Saccharomycotina</taxon>
        <taxon>Saccharomycetes</taxon>
        <taxon>Phaffomycetales</taxon>
        <taxon>Wickerhamomycetaceae</taxon>
        <taxon>Wickerhamomyces</taxon>
    </lineage>
</organism>
<dbReference type="Pfam" id="PF04185">
    <property type="entry name" value="Phosphoesterase"/>
    <property type="match status" value="1"/>
</dbReference>
<reference evidence="5 6" key="1">
    <citation type="journal article" date="2012" name="Eukaryot. Cell">
        <title>Draft genome sequence of Wickerhamomyces ciferrii NRRL Y-1031 F-60-10.</title>
        <authorList>
            <person name="Schneider J."/>
            <person name="Andrea H."/>
            <person name="Blom J."/>
            <person name="Jaenicke S."/>
            <person name="Ruckert C."/>
            <person name="Schorsch C."/>
            <person name="Szczepanowski R."/>
            <person name="Farwick M."/>
            <person name="Goesmann A."/>
            <person name="Puhler A."/>
            <person name="Schaffer S."/>
            <person name="Tauch A."/>
            <person name="Kohler T."/>
            <person name="Brinkrolf K."/>
        </authorList>
    </citation>
    <scope>NUCLEOTIDE SEQUENCE [LARGE SCALE GENOMIC DNA]</scope>
    <source>
        <strain evidence="6">ATCC 14091 / BCRC 22168 / CBS 111 / JCM 3599 / NBRC 0793 / NRRL Y-1031 F-60-10</strain>
    </source>
</reference>
<dbReference type="EC" id="3.1.3.2" evidence="2"/>
<sequence>MQILNRFLIIALSLTIVLGKKRTYNKYNPSDSEIEKDAQTAKTSHQTSNVSGKAFNRYVVIWLENTNFDKAAENSDMEWLSKEGITLDNYWGLTHPSEPNYLASVGGDYFGLDNDGFISLPSNVSTIVDLLESKNITWGEYQEDMPYTGYNGNEYKNHHLFSNDYVRKHNPLTLYESVNKNSNRIQNIKNFTTFKYDLENELLPQWNFITPNMTNDGHDSNINVASSWSRNFLEPLLKNDYFMKDTLILLTFDENENYFIKNRVFALLLGGSIPNDKKGTIDHTFYEHYSGLSTVEVNWDLPNLGRHDVDANVFDIVANKLGIQNKDVDTTYKANNKPYVGYFNDDSIDLPAPNVNAKGKNGLGVLDSISSVWAEEYSKQVSNSYFTSTTTTVSISLGDATTTSS</sequence>
<dbReference type="Proteomes" id="UP000009328">
    <property type="component" value="Unassembled WGS sequence"/>
</dbReference>
<comment type="catalytic activity">
    <reaction evidence="1">
        <text>a phosphate monoester + H2O = an alcohol + phosphate</text>
        <dbReference type="Rhea" id="RHEA:15017"/>
        <dbReference type="ChEBI" id="CHEBI:15377"/>
        <dbReference type="ChEBI" id="CHEBI:30879"/>
        <dbReference type="ChEBI" id="CHEBI:43474"/>
        <dbReference type="ChEBI" id="CHEBI:67140"/>
        <dbReference type="EC" id="3.1.3.2"/>
    </reaction>
</comment>
<dbReference type="FunFam" id="3.40.720.10:FF:000043">
    <property type="entry name" value="Acid phosphatase PHOa"/>
    <property type="match status" value="1"/>
</dbReference>